<dbReference type="Gene3D" id="1.10.760.10">
    <property type="entry name" value="Cytochrome c-like domain"/>
    <property type="match status" value="3"/>
</dbReference>
<feature type="binding site" description="axial binding residue" evidence="10">
    <location>
        <position position="208"/>
    </location>
    <ligand>
        <name>heme c</name>
        <dbReference type="ChEBI" id="CHEBI:61717"/>
        <label>2</label>
    </ligand>
    <ligandPart>
        <name>Fe</name>
        <dbReference type="ChEBI" id="CHEBI:18248"/>
    </ligandPart>
</feature>
<dbReference type="GO" id="GO:0009055">
    <property type="term" value="F:electron transfer activity"/>
    <property type="evidence" value="ECO:0007669"/>
    <property type="project" value="InterPro"/>
</dbReference>
<reference evidence="12" key="1">
    <citation type="submission" date="2016-03" db="EMBL/GenBank/DDBJ databases">
        <title>Microsymbionts genomes from the relict species Vavilovia formosa.</title>
        <authorList>
            <person name="Chirak E."/>
            <person name="Kimeklis A."/>
            <person name="Kopat V."/>
            <person name="Andronov E."/>
        </authorList>
    </citation>
    <scope>NUCLEOTIDE SEQUENCE [LARGE SCALE GENOMIC DNA]</scope>
    <source>
        <strain evidence="12">Vaf12</strain>
    </source>
</reference>
<evidence type="ECO:0000259" key="11">
    <source>
        <dbReference type="PROSITE" id="PS51007"/>
    </source>
</evidence>
<evidence type="ECO:0000256" key="6">
    <source>
        <dbReference type="ARBA" id="ARBA00022737"/>
    </source>
</evidence>
<keyword evidence="8" id="KW-0472">Membrane</keyword>
<dbReference type="SUPFAM" id="SSF46626">
    <property type="entry name" value="Cytochrome c"/>
    <property type="match status" value="3"/>
</dbReference>
<name>A0A154IC76_RHILE</name>
<gene>
    <name evidence="12" type="ORF">A4A59_28610</name>
</gene>
<sequence length="448" mass="48814">MSKIVRISLLGAVIAVGGGYFFATHIPSSPFDNVDSNRTPVALERGEYAARLADCVACHTSHGGDAKPFAGGLEMGTPLGSIFASNITPDKETGIGNYTLAQFDKAVRRGIAADGSRLYPAMPYPSYAKLSDDDVTALYDYFMNHVQPVRQETPQRAIPWPLNMRWPLAFWNVAFAPTGAFRPDPTKDQQWNRGAYLVQGPGHCGGCHTPRGLAMQEVAMTETQDTFLSGALLDGWYAPSLRNDHNTGLGRWTEQDIVTYLRTGRNQHGVVFGSMMEAFNNSTQFMTDKDLEAIAYYLKSLPGDPSRDGAPWQPDDRQTGVALSVSSSPRGQQIYNARCGVCHGQDGKGRQPWISPLAGVSSVLARENASVVNITLNGSGRVIADGIPDAYRMPPLRDQLTDQQIADVLTYVRSSWGNQAPAIAPDEVKALREHTNPASSQPIILQMR</sequence>
<dbReference type="PANTHER" id="PTHR35008">
    <property type="entry name" value="BLL4482 PROTEIN-RELATED"/>
    <property type="match status" value="1"/>
</dbReference>
<proteinExistence type="predicted"/>
<comment type="subcellular location">
    <subcellularLocation>
        <location evidence="1">Cell membrane</location>
    </subcellularLocation>
</comment>
<dbReference type="RefSeq" id="WP_062944012.1">
    <property type="nucleotide sequence ID" value="NZ_CP171845.1"/>
</dbReference>
<keyword evidence="6" id="KW-0677">Repeat</keyword>
<feature type="binding site" description="covalent" evidence="9">
    <location>
        <position position="339"/>
    </location>
    <ligand>
        <name>heme c</name>
        <dbReference type="ChEBI" id="CHEBI:61717"/>
        <label>3</label>
    </ligand>
</feature>
<protein>
    <submittedName>
        <fullName evidence="12">Alcohol dehydrogenase</fullName>
    </submittedName>
</protein>
<dbReference type="GO" id="GO:0016614">
    <property type="term" value="F:oxidoreductase activity, acting on CH-OH group of donors"/>
    <property type="evidence" value="ECO:0007669"/>
    <property type="project" value="InterPro"/>
</dbReference>
<feature type="domain" description="Cytochrome c" evidence="11">
    <location>
        <begin position="326"/>
        <end position="416"/>
    </location>
</feature>
<keyword evidence="3 9" id="KW-0349">Heme</keyword>
<evidence type="ECO:0000256" key="7">
    <source>
        <dbReference type="ARBA" id="ARBA00023004"/>
    </source>
</evidence>
<dbReference type="PIRSF" id="PIRSF000018">
    <property type="entry name" value="Mb_ADH_cyt_c"/>
    <property type="match status" value="1"/>
</dbReference>
<dbReference type="GO" id="GO:0020037">
    <property type="term" value="F:heme binding"/>
    <property type="evidence" value="ECO:0007669"/>
    <property type="project" value="InterPro"/>
</dbReference>
<feature type="binding site" description="axial binding residue" evidence="10">
    <location>
        <position position="59"/>
    </location>
    <ligand>
        <name>heme c</name>
        <dbReference type="ChEBI" id="CHEBI:61717"/>
        <label>1</label>
    </ligand>
    <ligandPart>
        <name>Fe</name>
        <dbReference type="ChEBI" id="CHEBI:18248"/>
    </ligandPart>
</feature>
<dbReference type="InterPro" id="IPR036909">
    <property type="entry name" value="Cyt_c-like_dom_sf"/>
</dbReference>
<comment type="cofactor">
    <cofactor evidence="9">
        <name>heme c</name>
        <dbReference type="ChEBI" id="CHEBI:61717"/>
    </cofactor>
    <text evidence="9">Binds 3 heme c groups covalently per subunit.</text>
</comment>
<dbReference type="InterPro" id="IPR014353">
    <property type="entry name" value="Membr-bd_ADH_cyt_c"/>
</dbReference>
<feature type="binding site" description="covalent" evidence="9">
    <location>
        <position position="58"/>
    </location>
    <ligand>
        <name>heme c</name>
        <dbReference type="ChEBI" id="CHEBI:61717"/>
        <label>1</label>
    </ligand>
</feature>
<accession>A0A154IC76</accession>
<comment type="caution">
    <text evidence="12">The sequence shown here is derived from an EMBL/GenBank/DDBJ whole genome shotgun (WGS) entry which is preliminary data.</text>
</comment>
<evidence type="ECO:0000256" key="5">
    <source>
        <dbReference type="ARBA" id="ARBA00022729"/>
    </source>
</evidence>
<dbReference type="InterPro" id="IPR009056">
    <property type="entry name" value="Cyt_c-like_dom"/>
</dbReference>
<feature type="binding site" description="covalent" evidence="9">
    <location>
        <position position="207"/>
    </location>
    <ligand>
        <name>heme c</name>
        <dbReference type="ChEBI" id="CHEBI:61717"/>
        <label>2</label>
    </ligand>
</feature>
<dbReference type="InterPro" id="IPR051459">
    <property type="entry name" value="Cytochrome_c-type_DH"/>
</dbReference>
<dbReference type="EMBL" id="LVYU01000122">
    <property type="protein sequence ID" value="KZA98170.1"/>
    <property type="molecule type" value="Genomic_DNA"/>
</dbReference>
<evidence type="ECO:0000256" key="4">
    <source>
        <dbReference type="ARBA" id="ARBA00022723"/>
    </source>
</evidence>
<dbReference type="Pfam" id="PF00034">
    <property type="entry name" value="Cytochrom_C"/>
    <property type="match status" value="3"/>
</dbReference>
<feature type="binding site" description="covalent" evidence="9">
    <location>
        <position position="342"/>
    </location>
    <ligand>
        <name>heme c</name>
        <dbReference type="ChEBI" id="CHEBI:61717"/>
        <label>3</label>
    </ligand>
</feature>
<evidence type="ECO:0000256" key="9">
    <source>
        <dbReference type="PIRSR" id="PIRSR000018-50"/>
    </source>
</evidence>
<keyword evidence="2" id="KW-1003">Cell membrane</keyword>
<evidence type="ECO:0000256" key="10">
    <source>
        <dbReference type="PIRSR" id="PIRSR000018-51"/>
    </source>
</evidence>
<keyword evidence="7 10" id="KW-0408">Iron</keyword>
<keyword evidence="5" id="KW-0732">Signal</keyword>
<dbReference type="GO" id="GO:0005506">
    <property type="term" value="F:iron ion binding"/>
    <property type="evidence" value="ECO:0007669"/>
    <property type="project" value="InterPro"/>
</dbReference>
<feature type="domain" description="Cytochrome c" evidence="11">
    <location>
        <begin position="41"/>
        <end position="146"/>
    </location>
</feature>
<feature type="binding site" description="covalent" evidence="9">
    <location>
        <position position="204"/>
    </location>
    <ligand>
        <name>heme c</name>
        <dbReference type="ChEBI" id="CHEBI:61717"/>
        <label>2</label>
    </ligand>
</feature>
<dbReference type="PANTHER" id="PTHR35008:SF8">
    <property type="entry name" value="ALCOHOL DEHYDROGENASE CYTOCHROME C SUBUNIT"/>
    <property type="match status" value="1"/>
</dbReference>
<evidence type="ECO:0000256" key="2">
    <source>
        <dbReference type="ARBA" id="ARBA00022475"/>
    </source>
</evidence>
<dbReference type="AlphaFoldDB" id="A0A154IC76"/>
<evidence type="ECO:0000313" key="12">
    <source>
        <dbReference type="EMBL" id="KZA98170.1"/>
    </source>
</evidence>
<organism evidence="12">
    <name type="scientific">Rhizobium leguminosarum</name>
    <dbReference type="NCBI Taxonomy" id="384"/>
    <lineage>
        <taxon>Bacteria</taxon>
        <taxon>Pseudomonadati</taxon>
        <taxon>Pseudomonadota</taxon>
        <taxon>Alphaproteobacteria</taxon>
        <taxon>Hyphomicrobiales</taxon>
        <taxon>Rhizobiaceae</taxon>
        <taxon>Rhizobium/Agrobacterium group</taxon>
        <taxon>Rhizobium</taxon>
    </lineage>
</organism>
<feature type="binding site" description="covalent" evidence="9">
    <location>
        <position position="55"/>
    </location>
    <ligand>
        <name>heme c</name>
        <dbReference type="ChEBI" id="CHEBI:61717"/>
        <label>1</label>
    </ligand>
</feature>
<dbReference type="GO" id="GO:0005886">
    <property type="term" value="C:plasma membrane"/>
    <property type="evidence" value="ECO:0007669"/>
    <property type="project" value="UniProtKB-SubCell"/>
</dbReference>
<dbReference type="PROSITE" id="PS51007">
    <property type="entry name" value="CYTC"/>
    <property type="match status" value="3"/>
</dbReference>
<evidence type="ECO:0000256" key="3">
    <source>
        <dbReference type="ARBA" id="ARBA00022617"/>
    </source>
</evidence>
<evidence type="ECO:0000256" key="1">
    <source>
        <dbReference type="ARBA" id="ARBA00004236"/>
    </source>
</evidence>
<feature type="domain" description="Cytochrome c" evidence="11">
    <location>
        <begin position="189"/>
        <end position="302"/>
    </location>
</feature>
<keyword evidence="4 10" id="KW-0479">Metal-binding</keyword>
<feature type="binding site" description="axial binding residue" evidence="10">
    <location>
        <position position="343"/>
    </location>
    <ligand>
        <name>heme c</name>
        <dbReference type="ChEBI" id="CHEBI:61717"/>
        <label>3</label>
    </ligand>
    <ligandPart>
        <name>Fe</name>
        <dbReference type="ChEBI" id="CHEBI:18248"/>
    </ligandPart>
</feature>
<evidence type="ECO:0000256" key="8">
    <source>
        <dbReference type="ARBA" id="ARBA00023136"/>
    </source>
</evidence>